<evidence type="ECO:0000313" key="2">
    <source>
        <dbReference type="EMBL" id="MEN7551629.1"/>
    </source>
</evidence>
<accession>A0AAW9SH29</accession>
<dbReference type="InterPro" id="IPR020843">
    <property type="entry name" value="ER"/>
</dbReference>
<dbReference type="InterPro" id="IPR013154">
    <property type="entry name" value="ADH-like_N"/>
</dbReference>
<comment type="caution">
    <text evidence="2">The sequence shown here is derived from an EMBL/GenBank/DDBJ whole genome shotgun (WGS) entry which is preliminary data.</text>
</comment>
<gene>
    <name evidence="2" type="ORF">AAG747_27185</name>
</gene>
<sequence>MQNQNHMMKAVFCTQYGSPEVLEVRETPLQTPGKNEVVIQNYASSITTADTFLRRGIPKFSRLFLGLRKPKNPRVGTGFAGVITQLGSDVTNFQPGDKVYGETSLEFGANAEYVCVNTQKSILQPLPEQLSFEEAAPLCDGILTSYNFLVDAGKLQRHQHVLINGAAGALGIAAVQIAKSLGARVTAVCSAKNAAWVKSLGADETIDYQKSDFTENLNTYDMIFDAVGKSSYHQSKKALKKAGKYLSPVLTFPLLLTMMRTSLAGQKKAIFQATGLRKVEELNRLLKQIHLLIQKGELKIVVDKTYPLDRIKEAHQYVDSGHKKGNIVLTFHH</sequence>
<dbReference type="SUPFAM" id="SSF50129">
    <property type="entry name" value="GroES-like"/>
    <property type="match status" value="1"/>
</dbReference>
<dbReference type="SMART" id="SM00829">
    <property type="entry name" value="PKS_ER"/>
    <property type="match status" value="1"/>
</dbReference>
<dbReference type="InterPro" id="IPR050700">
    <property type="entry name" value="YIM1/Zinc_Alcohol_DH_Fams"/>
</dbReference>
<dbReference type="Proteomes" id="UP001403385">
    <property type="component" value="Unassembled WGS sequence"/>
</dbReference>
<name>A0AAW9SH29_9BACT</name>
<feature type="domain" description="Enoyl reductase (ER)" evidence="1">
    <location>
        <begin position="17"/>
        <end position="329"/>
    </location>
</feature>
<protein>
    <submittedName>
        <fullName evidence="2">NAD(P)-dependent alcohol dehydrogenase</fullName>
    </submittedName>
</protein>
<dbReference type="Gene3D" id="3.40.50.720">
    <property type="entry name" value="NAD(P)-binding Rossmann-like Domain"/>
    <property type="match status" value="1"/>
</dbReference>
<dbReference type="AlphaFoldDB" id="A0AAW9SH29"/>
<keyword evidence="3" id="KW-1185">Reference proteome</keyword>
<proteinExistence type="predicted"/>
<dbReference type="CDD" id="cd08267">
    <property type="entry name" value="MDR1"/>
    <property type="match status" value="1"/>
</dbReference>
<dbReference type="GO" id="GO:0016491">
    <property type="term" value="F:oxidoreductase activity"/>
    <property type="evidence" value="ECO:0007669"/>
    <property type="project" value="InterPro"/>
</dbReference>
<dbReference type="Pfam" id="PF13602">
    <property type="entry name" value="ADH_zinc_N_2"/>
    <property type="match status" value="1"/>
</dbReference>
<reference evidence="2 3" key="1">
    <citation type="submission" date="2024-04" db="EMBL/GenBank/DDBJ databases">
        <title>Novel genus in family Flammeovirgaceae.</title>
        <authorList>
            <person name="Nguyen T.H."/>
            <person name="Vuong T.Q."/>
            <person name="Le H."/>
            <person name="Kim S.-G."/>
        </authorList>
    </citation>
    <scope>NUCLEOTIDE SEQUENCE [LARGE SCALE GENOMIC DNA]</scope>
    <source>
        <strain evidence="2 3">JCM 23209</strain>
    </source>
</reference>
<dbReference type="Pfam" id="PF08240">
    <property type="entry name" value="ADH_N"/>
    <property type="match status" value="1"/>
</dbReference>
<dbReference type="InterPro" id="IPR011032">
    <property type="entry name" value="GroES-like_sf"/>
</dbReference>
<dbReference type="InterPro" id="IPR036291">
    <property type="entry name" value="NAD(P)-bd_dom_sf"/>
</dbReference>
<dbReference type="Gene3D" id="3.90.180.10">
    <property type="entry name" value="Medium-chain alcohol dehydrogenases, catalytic domain"/>
    <property type="match status" value="1"/>
</dbReference>
<evidence type="ECO:0000313" key="3">
    <source>
        <dbReference type="Proteomes" id="UP001403385"/>
    </source>
</evidence>
<dbReference type="PANTHER" id="PTHR11695:SF648">
    <property type="entry name" value="ZINC-BINDING OXIDOREDUCTASE"/>
    <property type="match status" value="1"/>
</dbReference>
<dbReference type="PANTHER" id="PTHR11695">
    <property type="entry name" value="ALCOHOL DEHYDROGENASE RELATED"/>
    <property type="match status" value="1"/>
</dbReference>
<dbReference type="SUPFAM" id="SSF51735">
    <property type="entry name" value="NAD(P)-binding Rossmann-fold domains"/>
    <property type="match status" value="1"/>
</dbReference>
<dbReference type="EMBL" id="JBDKWZ010000024">
    <property type="protein sequence ID" value="MEN7551629.1"/>
    <property type="molecule type" value="Genomic_DNA"/>
</dbReference>
<evidence type="ECO:0000259" key="1">
    <source>
        <dbReference type="SMART" id="SM00829"/>
    </source>
</evidence>
<organism evidence="2 3">
    <name type="scientific">Rapidithrix thailandica</name>
    <dbReference type="NCBI Taxonomy" id="413964"/>
    <lineage>
        <taxon>Bacteria</taxon>
        <taxon>Pseudomonadati</taxon>
        <taxon>Bacteroidota</taxon>
        <taxon>Cytophagia</taxon>
        <taxon>Cytophagales</taxon>
        <taxon>Flammeovirgaceae</taxon>
        <taxon>Rapidithrix</taxon>
    </lineage>
</organism>